<dbReference type="EMBL" id="JBFRYB010000001">
    <property type="protein sequence ID" value="MEX1666849.1"/>
    <property type="molecule type" value="Genomic_DNA"/>
</dbReference>
<feature type="chain" id="PRO_5046357748" description="serine-type D-Ala-D-Ala carboxypeptidase" evidence="14">
    <location>
        <begin position="22"/>
        <end position="387"/>
    </location>
</feature>
<dbReference type="SMART" id="SM00936">
    <property type="entry name" value="PBP5_C"/>
    <property type="match status" value="1"/>
</dbReference>
<dbReference type="SUPFAM" id="SSF69189">
    <property type="entry name" value="Penicillin-binding protein associated domain"/>
    <property type="match status" value="1"/>
</dbReference>
<evidence type="ECO:0000313" key="17">
    <source>
        <dbReference type="Proteomes" id="UP001557484"/>
    </source>
</evidence>
<keyword evidence="17" id="KW-1185">Reference proteome</keyword>
<evidence type="ECO:0000256" key="3">
    <source>
        <dbReference type="ARBA" id="ARBA00007164"/>
    </source>
</evidence>
<evidence type="ECO:0000256" key="14">
    <source>
        <dbReference type="SAM" id="SignalP"/>
    </source>
</evidence>
<dbReference type="Gene3D" id="3.40.710.10">
    <property type="entry name" value="DD-peptidase/beta-lactamase superfamily"/>
    <property type="match status" value="1"/>
</dbReference>
<feature type="signal peptide" evidence="14">
    <location>
        <begin position="1"/>
        <end position="21"/>
    </location>
</feature>
<evidence type="ECO:0000256" key="11">
    <source>
        <dbReference type="ARBA" id="ARBA00023316"/>
    </source>
</evidence>
<dbReference type="InterPro" id="IPR012338">
    <property type="entry name" value="Beta-lactam/transpept-like"/>
</dbReference>
<comment type="catalytic activity">
    <reaction evidence="12">
        <text>Preferential cleavage: (Ac)2-L-Lys-D-Ala-|-D-Ala. Also transpeptidation of peptidyl-alanyl moieties that are N-acyl substituents of D-alanine.</text>
        <dbReference type="EC" id="3.4.16.4"/>
    </reaction>
</comment>
<comment type="pathway">
    <text evidence="2">Cell wall biogenesis; peptidoglycan biosynthesis.</text>
</comment>
<dbReference type="Pfam" id="PF00768">
    <property type="entry name" value="Peptidase_S11"/>
    <property type="match status" value="1"/>
</dbReference>
<dbReference type="InterPro" id="IPR015956">
    <property type="entry name" value="Peniciliin-bd_prot_C_sf"/>
</dbReference>
<evidence type="ECO:0000256" key="1">
    <source>
        <dbReference type="ARBA" id="ARBA00003217"/>
    </source>
</evidence>
<evidence type="ECO:0000256" key="4">
    <source>
        <dbReference type="ARBA" id="ARBA00012448"/>
    </source>
</evidence>
<dbReference type="InterPro" id="IPR018044">
    <property type="entry name" value="Peptidase_S11"/>
</dbReference>
<dbReference type="PANTHER" id="PTHR21581">
    <property type="entry name" value="D-ALANYL-D-ALANINE CARBOXYPEPTIDASE"/>
    <property type="match status" value="1"/>
</dbReference>
<evidence type="ECO:0000256" key="7">
    <source>
        <dbReference type="ARBA" id="ARBA00022729"/>
    </source>
</evidence>
<evidence type="ECO:0000256" key="13">
    <source>
        <dbReference type="RuleBase" id="RU004016"/>
    </source>
</evidence>
<comment type="similarity">
    <text evidence="3 13">Belongs to the peptidase S11 family.</text>
</comment>
<keyword evidence="9" id="KW-0133">Cell shape</keyword>
<reference evidence="16 17" key="1">
    <citation type="journal article" date="2011" name="Int. J. Syst. Evol. Microbiol.">
        <title>Zhongshania antarctica gen. nov., sp. nov. and Zhongshania guokunii sp. nov., gammaproteobacteria respectively isolated from coastal attached (fast) ice and surface seawater of the Antarctic.</title>
        <authorList>
            <person name="Li H.J."/>
            <person name="Zhang X.Y."/>
            <person name="Chen C.X."/>
            <person name="Zhang Y.J."/>
            <person name="Gao Z.M."/>
            <person name="Yu Y."/>
            <person name="Chen X.L."/>
            <person name="Chen B."/>
            <person name="Zhang Y.Z."/>
        </authorList>
    </citation>
    <scope>NUCLEOTIDE SEQUENCE [LARGE SCALE GENOMIC DNA]</scope>
    <source>
        <strain evidence="16 17">R06B22</strain>
    </source>
</reference>
<evidence type="ECO:0000256" key="8">
    <source>
        <dbReference type="ARBA" id="ARBA00022801"/>
    </source>
</evidence>
<dbReference type="SUPFAM" id="SSF56601">
    <property type="entry name" value="beta-lactamase/transpeptidase-like"/>
    <property type="match status" value="1"/>
</dbReference>
<dbReference type="InterPro" id="IPR001967">
    <property type="entry name" value="Peptidase_S11_N"/>
</dbReference>
<dbReference type="InterPro" id="IPR012907">
    <property type="entry name" value="Peptidase_S11_C"/>
</dbReference>
<evidence type="ECO:0000256" key="5">
    <source>
        <dbReference type="ARBA" id="ARBA00022645"/>
    </source>
</evidence>
<dbReference type="PRINTS" id="PR00725">
    <property type="entry name" value="DADACBPTASE1"/>
</dbReference>
<organism evidence="16 17">
    <name type="scientific">Zhongshania arctica</name>
    <dbReference type="NCBI Taxonomy" id="3238302"/>
    <lineage>
        <taxon>Bacteria</taxon>
        <taxon>Pseudomonadati</taxon>
        <taxon>Pseudomonadota</taxon>
        <taxon>Gammaproteobacteria</taxon>
        <taxon>Cellvibrionales</taxon>
        <taxon>Spongiibacteraceae</taxon>
        <taxon>Zhongshania</taxon>
    </lineage>
</organism>
<dbReference type="RefSeq" id="WP_368376915.1">
    <property type="nucleotide sequence ID" value="NZ_JBFRYB010000001.1"/>
</dbReference>
<evidence type="ECO:0000256" key="2">
    <source>
        <dbReference type="ARBA" id="ARBA00004752"/>
    </source>
</evidence>
<name>A0ABV3U1H7_9GAMM</name>
<sequence>MFKQVFAVFAATVVLSSSVVAQPDLVPAAPSIAASAYFLMDANSGEVLIEHNADERMPPASLTKLMTSYVLSYELERGQVSNDDMVTISKNAWAQNPIFNGSSLMWIEVGKQVSLGDLHKGVVISSGNDSSVAVAEHLAGSEDAFAGMMNQHAAMLGMSNSHFANSHGLPHPDHYISVRDLATLANAIIAYKNEYALYSERDFVFNNIRQSNRNGLLWSDPSVDGLKTGHTVDAGYCLVTSAKREGMRLISVVMGTSSAKARERETQKLLSYGFRYFETHQLYAGGTELTRSKVWKGDSDEVSLGVQKDVFITIPRGKSDALNAQLNVDEVLIAPITADQEYGELVVSLAGAERLRVPLVALQAVEEGGILKRLWDSIVLFFVNLIS</sequence>
<evidence type="ECO:0000256" key="6">
    <source>
        <dbReference type="ARBA" id="ARBA00022670"/>
    </source>
</evidence>
<evidence type="ECO:0000313" key="16">
    <source>
        <dbReference type="EMBL" id="MEX1666849.1"/>
    </source>
</evidence>
<dbReference type="Proteomes" id="UP001557484">
    <property type="component" value="Unassembled WGS sequence"/>
</dbReference>
<evidence type="ECO:0000256" key="12">
    <source>
        <dbReference type="ARBA" id="ARBA00034000"/>
    </source>
</evidence>
<proteinExistence type="inferred from homology"/>
<gene>
    <name evidence="16" type="ORF">AB4875_15245</name>
</gene>
<comment type="function">
    <text evidence="1">Removes C-terminal D-alanyl residues from sugar-peptide cell wall precursors.</text>
</comment>
<keyword evidence="7 14" id="KW-0732">Signal</keyword>
<feature type="domain" description="Peptidase S11 D-Ala-D-Ala carboxypeptidase A C-terminal" evidence="15">
    <location>
        <begin position="277"/>
        <end position="367"/>
    </location>
</feature>
<dbReference type="EC" id="3.4.16.4" evidence="4"/>
<accession>A0ABV3U1H7</accession>
<dbReference type="InterPro" id="IPR037167">
    <property type="entry name" value="Peptidase_S11_C_sf"/>
</dbReference>
<keyword evidence="10" id="KW-0573">Peptidoglycan synthesis</keyword>
<comment type="caution">
    <text evidence="16">The sequence shown here is derived from an EMBL/GenBank/DDBJ whole genome shotgun (WGS) entry which is preliminary data.</text>
</comment>
<keyword evidence="6" id="KW-0645">Protease</keyword>
<keyword evidence="11" id="KW-0961">Cell wall biogenesis/degradation</keyword>
<dbReference type="GO" id="GO:0004180">
    <property type="term" value="F:carboxypeptidase activity"/>
    <property type="evidence" value="ECO:0007669"/>
    <property type="project" value="UniProtKB-KW"/>
</dbReference>
<evidence type="ECO:0000256" key="10">
    <source>
        <dbReference type="ARBA" id="ARBA00022984"/>
    </source>
</evidence>
<dbReference type="PANTHER" id="PTHR21581:SF6">
    <property type="entry name" value="TRAFFICKING PROTEIN PARTICLE COMPLEX SUBUNIT 12"/>
    <property type="match status" value="1"/>
</dbReference>
<keyword evidence="5 16" id="KW-0121">Carboxypeptidase</keyword>
<dbReference type="Pfam" id="PF07943">
    <property type="entry name" value="PBP5_C"/>
    <property type="match status" value="1"/>
</dbReference>
<evidence type="ECO:0000256" key="9">
    <source>
        <dbReference type="ARBA" id="ARBA00022960"/>
    </source>
</evidence>
<keyword evidence="8 16" id="KW-0378">Hydrolase</keyword>
<evidence type="ECO:0000259" key="15">
    <source>
        <dbReference type="SMART" id="SM00936"/>
    </source>
</evidence>
<dbReference type="Gene3D" id="2.60.410.10">
    <property type="entry name" value="D-Ala-D-Ala carboxypeptidase, C-terminal domain"/>
    <property type="match status" value="1"/>
</dbReference>
<protein>
    <recommendedName>
        <fullName evidence="4">serine-type D-Ala-D-Ala carboxypeptidase</fullName>
        <ecNumber evidence="4">3.4.16.4</ecNumber>
    </recommendedName>
</protein>